<proteinExistence type="predicted"/>
<sequence length="267" mass="28118">MAAHRRSTSLFRTVYAALLLALALGACHAGDGPAEETPSAAPPAPERTGVPTPQQLPTADAPSEEPSGTGTPGEAGTRRAPVTATEITGIWPDGTWALHEELEGDACGDSPPVISRWALGQDYFTCGAPEDRLLACKQESDDRALCVRDPMEKTAVRIRSPGIEGFTAPAPEDPLPLMVILADGTTCAPVPRDDLEHHAGRQSWMHCGEGAALLLDLTTASRYFEVEGAVWTVDLGVGRSEPVEVEVREVLYAGTPEDVAAQGFTAG</sequence>
<keyword evidence="5" id="KW-1185">Reference proteome</keyword>
<dbReference type="Proteomes" id="UP000254236">
    <property type="component" value="Chromosome"/>
</dbReference>
<evidence type="ECO:0000256" key="2">
    <source>
        <dbReference type="SAM" id="SignalP"/>
    </source>
</evidence>
<dbReference type="OrthoDB" id="4794513at2"/>
<dbReference type="EMBL" id="QSWH01000004">
    <property type="protein sequence ID" value="RRR22470.1"/>
    <property type="molecule type" value="Genomic_DNA"/>
</dbReference>
<evidence type="ECO:0000313" key="5">
    <source>
        <dbReference type="Proteomes" id="UP000254236"/>
    </source>
</evidence>
<organism evidence="4 6">
    <name type="scientific">Brachybacterium saurashtrense</name>
    <dbReference type="NCBI Taxonomy" id="556288"/>
    <lineage>
        <taxon>Bacteria</taxon>
        <taxon>Bacillati</taxon>
        <taxon>Actinomycetota</taxon>
        <taxon>Actinomycetes</taxon>
        <taxon>Micrococcales</taxon>
        <taxon>Dermabacteraceae</taxon>
        <taxon>Brachybacterium</taxon>
    </lineage>
</organism>
<evidence type="ECO:0000313" key="6">
    <source>
        <dbReference type="Proteomes" id="UP000282185"/>
    </source>
</evidence>
<dbReference type="RefSeq" id="WP_115414502.1">
    <property type="nucleotide sequence ID" value="NZ_CP031356.1"/>
</dbReference>
<feature type="signal peptide" evidence="2">
    <location>
        <begin position="1"/>
        <end position="29"/>
    </location>
</feature>
<protein>
    <submittedName>
        <fullName evidence="4">Uncharacterized protein</fullName>
    </submittedName>
</protein>
<dbReference type="EMBL" id="CP031356">
    <property type="protein sequence ID" value="AXK46755.1"/>
    <property type="molecule type" value="Genomic_DNA"/>
</dbReference>
<reference evidence="3 5" key="1">
    <citation type="submission" date="2018-07" db="EMBL/GenBank/DDBJ databases">
        <title>Brachybacterium saurashtrense DSM 23186 genome sequence.</title>
        <authorList>
            <person name="Guo L."/>
        </authorList>
    </citation>
    <scope>NUCLEOTIDE SEQUENCE [LARGE SCALE GENOMIC DNA]</scope>
    <source>
        <strain evidence="3 5">DSM 23186</strain>
    </source>
</reference>
<dbReference type="PROSITE" id="PS51257">
    <property type="entry name" value="PROKAR_LIPOPROTEIN"/>
    <property type="match status" value="1"/>
</dbReference>
<dbReference type="AlphaFoldDB" id="A0A345YS53"/>
<accession>A0A345YS53</accession>
<gene>
    <name evidence="3" type="ORF">DWV08_14800</name>
    <name evidence="4" type="ORF">DXU92_09420</name>
</gene>
<name>A0A345YS53_9MICO</name>
<dbReference type="KEGG" id="bsau:DWV08_14800"/>
<evidence type="ECO:0000313" key="3">
    <source>
        <dbReference type="EMBL" id="AXK46755.1"/>
    </source>
</evidence>
<evidence type="ECO:0000256" key="1">
    <source>
        <dbReference type="SAM" id="MobiDB-lite"/>
    </source>
</evidence>
<evidence type="ECO:0000313" key="4">
    <source>
        <dbReference type="EMBL" id="RRR22470.1"/>
    </source>
</evidence>
<dbReference type="Proteomes" id="UP000282185">
    <property type="component" value="Unassembled WGS sequence"/>
</dbReference>
<feature type="region of interest" description="Disordered" evidence="1">
    <location>
        <begin position="31"/>
        <end position="80"/>
    </location>
</feature>
<keyword evidence="2" id="KW-0732">Signal</keyword>
<reference evidence="4 6" key="2">
    <citation type="submission" date="2018-08" db="EMBL/GenBank/DDBJ databases">
        <title>Brachybacterium saurashtrense DSM 23186.</title>
        <authorList>
            <person name="Li Y."/>
        </authorList>
    </citation>
    <scope>NUCLEOTIDE SEQUENCE [LARGE SCALE GENOMIC DNA]</scope>
    <source>
        <strain evidence="4 6">DSM 23186</strain>
    </source>
</reference>
<feature type="chain" id="PRO_5043411209" evidence="2">
    <location>
        <begin position="30"/>
        <end position="267"/>
    </location>
</feature>